<evidence type="ECO:0000313" key="1">
    <source>
        <dbReference type="EMBL" id="KKN28405.1"/>
    </source>
</evidence>
<accession>A0A0F9P9A8</accession>
<sequence>MVSYKLYYIRENEEILKNILIKSEFLKDFKKVSEESENKLIKAKYSVFLTRFKDLSFNLGEEGKNLGTFLFNFNFPIPGADATWIKLECALNLSSLKKILFLQYKQPSSLSFFNEILLKPFKHKEPLAKNIDLKSKKLIKLYKSIKEIIESSSNNSVKLHRIIAKKLELGGMLFNEGNFQGTDDELSNLIPIIKKDASEVKVITFRIFFNEVKERKTVTLRIDFYGKLLIYGNHSKKIINQILDKIEEAIINL</sequence>
<comment type="caution">
    <text evidence="1">The sequence shown here is derived from an EMBL/GenBank/DDBJ whole genome shotgun (WGS) entry which is preliminary data.</text>
</comment>
<dbReference type="AlphaFoldDB" id="A0A0F9P9A8"/>
<gene>
    <name evidence="1" type="ORF">LCGC14_0854600</name>
</gene>
<proteinExistence type="predicted"/>
<organism evidence="1">
    <name type="scientific">marine sediment metagenome</name>
    <dbReference type="NCBI Taxonomy" id="412755"/>
    <lineage>
        <taxon>unclassified sequences</taxon>
        <taxon>metagenomes</taxon>
        <taxon>ecological metagenomes</taxon>
    </lineage>
</organism>
<name>A0A0F9P9A8_9ZZZZ</name>
<protein>
    <submittedName>
        <fullName evidence="1">Uncharacterized protein</fullName>
    </submittedName>
</protein>
<reference evidence="1" key="1">
    <citation type="journal article" date="2015" name="Nature">
        <title>Complex archaea that bridge the gap between prokaryotes and eukaryotes.</title>
        <authorList>
            <person name="Spang A."/>
            <person name="Saw J.H."/>
            <person name="Jorgensen S.L."/>
            <person name="Zaremba-Niedzwiedzka K."/>
            <person name="Martijn J."/>
            <person name="Lind A.E."/>
            <person name="van Eijk R."/>
            <person name="Schleper C."/>
            <person name="Guy L."/>
            <person name="Ettema T.J."/>
        </authorList>
    </citation>
    <scope>NUCLEOTIDE SEQUENCE</scope>
</reference>
<dbReference type="EMBL" id="LAZR01002567">
    <property type="protein sequence ID" value="KKN28405.1"/>
    <property type="molecule type" value="Genomic_DNA"/>
</dbReference>